<accession>A0A9D4CVP0</accession>
<protein>
    <submittedName>
        <fullName evidence="1">Uncharacterized protein</fullName>
    </submittedName>
</protein>
<reference evidence="1" key="1">
    <citation type="journal article" date="2019" name="bioRxiv">
        <title>The Genome of the Zebra Mussel, Dreissena polymorpha: A Resource for Invasive Species Research.</title>
        <authorList>
            <person name="McCartney M.A."/>
            <person name="Auch B."/>
            <person name="Kono T."/>
            <person name="Mallez S."/>
            <person name="Zhang Y."/>
            <person name="Obille A."/>
            <person name="Becker A."/>
            <person name="Abrahante J.E."/>
            <person name="Garbe J."/>
            <person name="Badalamenti J.P."/>
            <person name="Herman A."/>
            <person name="Mangelson H."/>
            <person name="Liachko I."/>
            <person name="Sullivan S."/>
            <person name="Sone E.D."/>
            <person name="Koren S."/>
            <person name="Silverstein K.A.T."/>
            <person name="Beckman K.B."/>
            <person name="Gohl D.M."/>
        </authorList>
    </citation>
    <scope>NUCLEOTIDE SEQUENCE</scope>
    <source>
        <strain evidence="1">Duluth1</strain>
        <tissue evidence="1">Whole animal</tissue>
    </source>
</reference>
<keyword evidence="2" id="KW-1185">Reference proteome</keyword>
<proteinExistence type="predicted"/>
<dbReference type="AlphaFoldDB" id="A0A9D4CVP0"/>
<reference evidence="1" key="2">
    <citation type="submission" date="2020-11" db="EMBL/GenBank/DDBJ databases">
        <authorList>
            <person name="McCartney M.A."/>
            <person name="Auch B."/>
            <person name="Kono T."/>
            <person name="Mallez S."/>
            <person name="Becker A."/>
            <person name="Gohl D.M."/>
            <person name="Silverstein K.A.T."/>
            <person name="Koren S."/>
            <person name="Bechman K.B."/>
            <person name="Herman A."/>
            <person name="Abrahante J.E."/>
            <person name="Garbe J."/>
        </authorList>
    </citation>
    <scope>NUCLEOTIDE SEQUENCE</scope>
    <source>
        <strain evidence="1">Duluth1</strain>
        <tissue evidence="1">Whole animal</tissue>
    </source>
</reference>
<comment type="caution">
    <text evidence="1">The sequence shown here is derived from an EMBL/GenBank/DDBJ whole genome shotgun (WGS) entry which is preliminary data.</text>
</comment>
<dbReference type="Proteomes" id="UP000828390">
    <property type="component" value="Unassembled WGS sequence"/>
</dbReference>
<evidence type="ECO:0000313" key="1">
    <source>
        <dbReference type="EMBL" id="KAH3734338.1"/>
    </source>
</evidence>
<dbReference type="EMBL" id="JAIWYP010000011">
    <property type="protein sequence ID" value="KAH3734338.1"/>
    <property type="molecule type" value="Genomic_DNA"/>
</dbReference>
<sequence length="221" mass="25954">MMPFSTKQKKHIMKIVGQEIETWERDSGFWKRTVENMTCEMEKEFGLLDDECCDAEEAIECIEHTFKDREVLGYNIGELWEKLQNGFQSFQHGCITIFHDRQDMFARILAASVNQLTKFMHREAYLRHLLKEVAKECFSEESILKSIKESMFVPIERKINSQCEKLIMCRIKACTILNDCIVQDTRPASEITQEISGIREETLCLEAKLNNYEKEARDIHL</sequence>
<name>A0A9D4CVP0_DREPO</name>
<gene>
    <name evidence="1" type="ORF">DPMN_040777</name>
</gene>
<organism evidence="1 2">
    <name type="scientific">Dreissena polymorpha</name>
    <name type="common">Zebra mussel</name>
    <name type="synonym">Mytilus polymorpha</name>
    <dbReference type="NCBI Taxonomy" id="45954"/>
    <lineage>
        <taxon>Eukaryota</taxon>
        <taxon>Metazoa</taxon>
        <taxon>Spiralia</taxon>
        <taxon>Lophotrochozoa</taxon>
        <taxon>Mollusca</taxon>
        <taxon>Bivalvia</taxon>
        <taxon>Autobranchia</taxon>
        <taxon>Heteroconchia</taxon>
        <taxon>Euheterodonta</taxon>
        <taxon>Imparidentia</taxon>
        <taxon>Neoheterodontei</taxon>
        <taxon>Myida</taxon>
        <taxon>Dreissenoidea</taxon>
        <taxon>Dreissenidae</taxon>
        <taxon>Dreissena</taxon>
    </lineage>
</organism>
<evidence type="ECO:0000313" key="2">
    <source>
        <dbReference type="Proteomes" id="UP000828390"/>
    </source>
</evidence>